<dbReference type="InterPro" id="IPR006016">
    <property type="entry name" value="UspA"/>
</dbReference>
<evidence type="ECO:0000313" key="4">
    <source>
        <dbReference type="Proteomes" id="UP000442694"/>
    </source>
</evidence>
<dbReference type="PRINTS" id="PR01438">
    <property type="entry name" value="UNVRSLSTRESS"/>
</dbReference>
<evidence type="ECO:0000259" key="2">
    <source>
        <dbReference type="Pfam" id="PF00582"/>
    </source>
</evidence>
<evidence type="ECO:0000313" key="3">
    <source>
        <dbReference type="EMBL" id="KAB8028551.1"/>
    </source>
</evidence>
<dbReference type="PANTHER" id="PTHR46268:SF6">
    <property type="entry name" value="UNIVERSAL STRESS PROTEIN UP12"/>
    <property type="match status" value="1"/>
</dbReference>
<sequence>MEKIMQNFKNILCVTDLSQVSINAEIAALRLSQLFSAEMTVLSCGEHYAHIPNKFLNDNVVQPQENFPQSEEYKKFLEQKKLETYDHFKKISERFHVKIPENIGYEIKLENEVTATIDILEEKNNKIDLIIVGKQQSSFWERLLFGSPAKEICNESKVSTLIMPSSEEWSTWEPKGILVASALNETSEYAEEVAATFAAKANCPLLLLHIFDATTTHLDMNISHIFPIDYVPSQIQTDTIDEIKAQKTTEIKKIKQTLQDKTGFTNINTQIDTGRVGDEILNLIKKDKNKNLLIIGARGESALKRFFLGSKTSAIEEACFIPLLVAQKNFT</sequence>
<comment type="similarity">
    <text evidence="1">Belongs to the universal stress protein A family.</text>
</comment>
<organism evidence="3 4">
    <name type="scientific">Fluviispira multicolorata</name>
    <dbReference type="NCBI Taxonomy" id="2654512"/>
    <lineage>
        <taxon>Bacteria</taxon>
        <taxon>Pseudomonadati</taxon>
        <taxon>Bdellovibrionota</taxon>
        <taxon>Oligoflexia</taxon>
        <taxon>Silvanigrellales</taxon>
        <taxon>Silvanigrellaceae</taxon>
        <taxon>Fluviispira</taxon>
    </lineage>
</organism>
<dbReference type="InterPro" id="IPR014729">
    <property type="entry name" value="Rossmann-like_a/b/a_fold"/>
</dbReference>
<dbReference type="CDD" id="cd00293">
    <property type="entry name" value="USP-like"/>
    <property type="match status" value="2"/>
</dbReference>
<dbReference type="Proteomes" id="UP000442694">
    <property type="component" value="Unassembled WGS sequence"/>
</dbReference>
<feature type="domain" description="UspA" evidence="2">
    <location>
        <begin position="8"/>
        <end position="163"/>
    </location>
</feature>
<name>A0A833JDM2_9BACT</name>
<proteinExistence type="inferred from homology"/>
<dbReference type="Pfam" id="PF00582">
    <property type="entry name" value="Usp"/>
    <property type="match status" value="2"/>
</dbReference>
<dbReference type="AlphaFoldDB" id="A0A833JDM2"/>
<accession>A0A833JDM2</accession>
<dbReference type="EMBL" id="WFLN01000009">
    <property type="protein sequence ID" value="KAB8028551.1"/>
    <property type="molecule type" value="Genomic_DNA"/>
</dbReference>
<reference evidence="3 4" key="1">
    <citation type="submission" date="2019-10" db="EMBL/GenBank/DDBJ databases">
        <title>New genus of Silvanigrellaceae.</title>
        <authorList>
            <person name="Pitt A."/>
            <person name="Hahn M.W."/>
        </authorList>
    </citation>
    <scope>NUCLEOTIDE SEQUENCE [LARGE SCALE GENOMIC DNA]</scope>
    <source>
        <strain evidence="3 4">33A1-SZDP</strain>
    </source>
</reference>
<evidence type="ECO:0000256" key="1">
    <source>
        <dbReference type="ARBA" id="ARBA00008791"/>
    </source>
</evidence>
<gene>
    <name evidence="3" type="ORF">GCL57_12570</name>
</gene>
<comment type="caution">
    <text evidence="3">The sequence shown here is derived from an EMBL/GenBank/DDBJ whole genome shotgun (WGS) entry which is preliminary data.</text>
</comment>
<dbReference type="InterPro" id="IPR006015">
    <property type="entry name" value="Universal_stress_UspA"/>
</dbReference>
<dbReference type="PANTHER" id="PTHR46268">
    <property type="entry name" value="STRESS RESPONSE PROTEIN NHAX"/>
    <property type="match status" value="1"/>
</dbReference>
<dbReference type="SUPFAM" id="SSF52402">
    <property type="entry name" value="Adenine nucleotide alpha hydrolases-like"/>
    <property type="match status" value="2"/>
</dbReference>
<feature type="domain" description="UspA" evidence="2">
    <location>
        <begin position="177"/>
        <end position="325"/>
    </location>
</feature>
<dbReference type="Gene3D" id="3.40.50.620">
    <property type="entry name" value="HUPs"/>
    <property type="match status" value="2"/>
</dbReference>
<protein>
    <recommendedName>
        <fullName evidence="2">UspA domain-containing protein</fullName>
    </recommendedName>
</protein>
<keyword evidence="4" id="KW-1185">Reference proteome</keyword>